<evidence type="ECO:0000256" key="6">
    <source>
        <dbReference type="ARBA" id="ARBA00023136"/>
    </source>
</evidence>
<keyword evidence="6 8" id="KW-0472">Membrane</keyword>
<keyword evidence="3" id="KW-1003">Cell membrane</keyword>
<organism evidence="9 10">
    <name type="scientific">Candidatus Wallbacteria bacterium HGW-Wallbacteria-1</name>
    <dbReference type="NCBI Taxonomy" id="2013854"/>
    <lineage>
        <taxon>Bacteria</taxon>
        <taxon>Candidatus Walliibacteriota</taxon>
    </lineage>
</organism>
<dbReference type="PANTHER" id="PTHR30558:SF3">
    <property type="entry name" value="BIOPOLYMER TRANSPORT PROTEIN EXBD-RELATED"/>
    <property type="match status" value="1"/>
</dbReference>
<protein>
    <submittedName>
        <fullName evidence="9">Biopolymer transporter ExbD</fullName>
    </submittedName>
</protein>
<feature type="transmembrane region" description="Helical" evidence="8">
    <location>
        <begin position="21"/>
        <end position="38"/>
    </location>
</feature>
<evidence type="ECO:0000256" key="7">
    <source>
        <dbReference type="RuleBase" id="RU003879"/>
    </source>
</evidence>
<reference evidence="9 10" key="1">
    <citation type="journal article" date="2017" name="ISME J.">
        <title>Potential for microbial H2 and metal transformations associated with novel bacteria and archaea in deep terrestrial subsurface sediments.</title>
        <authorList>
            <person name="Hernsdorf A.W."/>
            <person name="Amano Y."/>
            <person name="Miyakawa K."/>
            <person name="Ise K."/>
            <person name="Suzuki Y."/>
            <person name="Anantharaman K."/>
            <person name="Probst A."/>
            <person name="Burstein D."/>
            <person name="Thomas B.C."/>
            <person name="Banfield J.F."/>
        </authorList>
    </citation>
    <scope>NUCLEOTIDE SEQUENCE [LARGE SCALE GENOMIC DNA]</scope>
    <source>
        <strain evidence="9">HGW-Wallbacteria-1</strain>
    </source>
</reference>
<keyword evidence="7" id="KW-0813">Transport</keyword>
<evidence type="ECO:0000256" key="3">
    <source>
        <dbReference type="ARBA" id="ARBA00022475"/>
    </source>
</evidence>
<name>A0A2N1PJS3_9BACT</name>
<dbReference type="GO" id="GO:0005886">
    <property type="term" value="C:plasma membrane"/>
    <property type="evidence" value="ECO:0007669"/>
    <property type="project" value="UniProtKB-SubCell"/>
</dbReference>
<evidence type="ECO:0000256" key="4">
    <source>
        <dbReference type="ARBA" id="ARBA00022692"/>
    </source>
</evidence>
<comment type="caution">
    <text evidence="9">The sequence shown here is derived from an EMBL/GenBank/DDBJ whole genome shotgun (WGS) entry which is preliminary data.</text>
</comment>
<dbReference type="PANTHER" id="PTHR30558">
    <property type="entry name" value="EXBD MEMBRANE COMPONENT OF PMF-DRIVEN MACROMOLECULE IMPORT SYSTEM"/>
    <property type="match status" value="1"/>
</dbReference>
<comment type="subcellular location">
    <subcellularLocation>
        <location evidence="1">Cell membrane</location>
        <topology evidence="1">Single-pass membrane protein</topology>
    </subcellularLocation>
    <subcellularLocation>
        <location evidence="7">Cell membrane</location>
        <topology evidence="7">Single-pass type II membrane protein</topology>
    </subcellularLocation>
</comment>
<dbReference type="Gene3D" id="3.30.420.270">
    <property type="match status" value="1"/>
</dbReference>
<dbReference type="InterPro" id="IPR003400">
    <property type="entry name" value="ExbD"/>
</dbReference>
<comment type="similarity">
    <text evidence="2 7">Belongs to the ExbD/TolR family.</text>
</comment>
<keyword evidence="4 7" id="KW-0812">Transmembrane</keyword>
<evidence type="ECO:0000256" key="1">
    <source>
        <dbReference type="ARBA" id="ARBA00004162"/>
    </source>
</evidence>
<dbReference type="Proteomes" id="UP000233256">
    <property type="component" value="Unassembled WGS sequence"/>
</dbReference>
<dbReference type="AlphaFoldDB" id="A0A2N1PJS3"/>
<keyword evidence="7" id="KW-0653">Protein transport</keyword>
<proteinExistence type="inferred from homology"/>
<evidence type="ECO:0000256" key="2">
    <source>
        <dbReference type="ARBA" id="ARBA00005811"/>
    </source>
</evidence>
<dbReference type="GO" id="GO:0022857">
    <property type="term" value="F:transmembrane transporter activity"/>
    <property type="evidence" value="ECO:0007669"/>
    <property type="project" value="InterPro"/>
</dbReference>
<sequence>MKFRRARKFRAQLDLVPLIDVVFLLLIFFMVTTTFISVEHQLKVKLPSADTGKGTAAKNLCITLAGDGTILLGDSVTSLSELMDGISRELQKTQDGTVLIKADKSARHGLVVQIMDIAKKAGAEKLAIAATRDEG</sequence>
<evidence type="ECO:0000256" key="8">
    <source>
        <dbReference type="SAM" id="Phobius"/>
    </source>
</evidence>
<dbReference type="Pfam" id="PF02472">
    <property type="entry name" value="ExbD"/>
    <property type="match status" value="1"/>
</dbReference>
<dbReference type="EMBL" id="PGXC01000040">
    <property type="protein sequence ID" value="PKK88593.1"/>
    <property type="molecule type" value="Genomic_DNA"/>
</dbReference>
<accession>A0A2N1PJS3</accession>
<evidence type="ECO:0000313" key="9">
    <source>
        <dbReference type="EMBL" id="PKK88593.1"/>
    </source>
</evidence>
<dbReference type="GO" id="GO:0015031">
    <property type="term" value="P:protein transport"/>
    <property type="evidence" value="ECO:0007669"/>
    <property type="project" value="UniProtKB-KW"/>
</dbReference>
<gene>
    <name evidence="9" type="ORF">CVV64_18040</name>
</gene>
<keyword evidence="5 8" id="KW-1133">Transmembrane helix</keyword>
<evidence type="ECO:0000256" key="5">
    <source>
        <dbReference type="ARBA" id="ARBA00022989"/>
    </source>
</evidence>
<evidence type="ECO:0000313" key="10">
    <source>
        <dbReference type="Proteomes" id="UP000233256"/>
    </source>
</evidence>